<dbReference type="GO" id="GO:0005524">
    <property type="term" value="F:ATP binding"/>
    <property type="evidence" value="ECO:0007669"/>
    <property type="project" value="UniProtKB-KW"/>
</dbReference>
<dbReference type="PANTHER" id="PTHR24221">
    <property type="entry name" value="ATP-BINDING CASSETTE SUB-FAMILY B"/>
    <property type="match status" value="1"/>
</dbReference>
<dbReference type="GO" id="GO:0005886">
    <property type="term" value="C:plasma membrane"/>
    <property type="evidence" value="ECO:0007669"/>
    <property type="project" value="UniProtKB-SubCell"/>
</dbReference>
<dbReference type="Gene3D" id="1.20.1560.10">
    <property type="entry name" value="ABC transporter type 1, transmembrane domain"/>
    <property type="match status" value="1"/>
</dbReference>
<feature type="domain" description="ABC transporter" evidence="8">
    <location>
        <begin position="333"/>
        <end position="557"/>
    </location>
</feature>
<evidence type="ECO:0000256" key="5">
    <source>
        <dbReference type="ARBA" id="ARBA00022989"/>
    </source>
</evidence>
<dbReference type="PROSITE" id="PS50929">
    <property type="entry name" value="ABC_TM1F"/>
    <property type="match status" value="1"/>
</dbReference>
<proteinExistence type="predicted"/>
<keyword evidence="11" id="KW-1185">Reference proteome</keyword>
<dbReference type="SMART" id="SM00382">
    <property type="entry name" value="AAA"/>
    <property type="match status" value="1"/>
</dbReference>
<dbReference type="PROSITE" id="PS00211">
    <property type="entry name" value="ABC_TRANSPORTER_1"/>
    <property type="match status" value="1"/>
</dbReference>
<dbReference type="SUPFAM" id="SSF52540">
    <property type="entry name" value="P-loop containing nucleoside triphosphate hydrolases"/>
    <property type="match status" value="1"/>
</dbReference>
<dbReference type="SUPFAM" id="SSF90123">
    <property type="entry name" value="ABC transporter transmembrane region"/>
    <property type="match status" value="1"/>
</dbReference>
<dbReference type="InterPro" id="IPR036640">
    <property type="entry name" value="ABC1_TM_sf"/>
</dbReference>
<feature type="domain" description="ABC transmembrane type-1" evidence="9">
    <location>
        <begin position="18"/>
        <end position="299"/>
    </location>
</feature>
<dbReference type="PANTHER" id="PTHR24221:SF646">
    <property type="entry name" value="HAEMOLYSIN SECRETION ATP-BINDING PROTEIN"/>
    <property type="match status" value="1"/>
</dbReference>
<keyword evidence="3" id="KW-0547">Nucleotide-binding</keyword>
<keyword evidence="2 7" id="KW-0812">Transmembrane</keyword>
<gene>
    <name evidence="10" type="ORF">GCM10010196_14790</name>
</gene>
<evidence type="ECO:0000256" key="3">
    <source>
        <dbReference type="ARBA" id="ARBA00022741"/>
    </source>
</evidence>
<protein>
    <submittedName>
        <fullName evidence="10">HlyB/MsbA family ABC transporter</fullName>
    </submittedName>
</protein>
<dbReference type="GO" id="GO:0034040">
    <property type="term" value="F:ATPase-coupled lipid transmembrane transporter activity"/>
    <property type="evidence" value="ECO:0007669"/>
    <property type="project" value="TreeGrafter"/>
</dbReference>
<comment type="subcellular location">
    <subcellularLocation>
        <location evidence="1">Cell membrane</location>
        <topology evidence="1">Multi-pass membrane protein</topology>
    </subcellularLocation>
</comment>
<evidence type="ECO:0000256" key="7">
    <source>
        <dbReference type="SAM" id="Phobius"/>
    </source>
</evidence>
<feature type="transmembrane region" description="Helical" evidence="7">
    <location>
        <begin position="45"/>
        <end position="66"/>
    </location>
</feature>
<dbReference type="EMBL" id="BMRJ01000001">
    <property type="protein sequence ID" value="GGR22211.1"/>
    <property type="molecule type" value="Genomic_DNA"/>
</dbReference>
<dbReference type="InterPro" id="IPR017871">
    <property type="entry name" value="ABC_transporter-like_CS"/>
</dbReference>
<dbReference type="InterPro" id="IPR027417">
    <property type="entry name" value="P-loop_NTPase"/>
</dbReference>
<keyword evidence="5 7" id="KW-1133">Transmembrane helix</keyword>
<dbReference type="GO" id="GO:0140359">
    <property type="term" value="F:ABC-type transporter activity"/>
    <property type="evidence" value="ECO:0007669"/>
    <property type="project" value="InterPro"/>
</dbReference>
<evidence type="ECO:0000313" key="11">
    <source>
        <dbReference type="Proteomes" id="UP000610303"/>
    </source>
</evidence>
<evidence type="ECO:0000259" key="9">
    <source>
        <dbReference type="PROSITE" id="PS50929"/>
    </source>
</evidence>
<dbReference type="Proteomes" id="UP000610303">
    <property type="component" value="Unassembled WGS sequence"/>
</dbReference>
<evidence type="ECO:0000313" key="10">
    <source>
        <dbReference type="EMBL" id="GGR22211.1"/>
    </source>
</evidence>
<dbReference type="InterPro" id="IPR003593">
    <property type="entry name" value="AAA+_ATPase"/>
</dbReference>
<accession>A0A918F9L2</accession>
<dbReference type="RefSeq" id="WP_189084600.1">
    <property type="nucleotide sequence ID" value="NZ_BMRJ01000001.1"/>
</dbReference>
<comment type="caution">
    <text evidence="10">The sequence shown here is derived from an EMBL/GenBank/DDBJ whole genome shotgun (WGS) entry which is preliminary data.</text>
</comment>
<dbReference type="AlphaFoldDB" id="A0A918F9L2"/>
<reference evidence="10" key="1">
    <citation type="journal article" date="2014" name="Int. J. Syst. Evol. Microbiol.">
        <title>Complete genome sequence of Corynebacterium casei LMG S-19264T (=DSM 44701T), isolated from a smear-ripened cheese.</title>
        <authorList>
            <consortium name="US DOE Joint Genome Institute (JGI-PGF)"/>
            <person name="Walter F."/>
            <person name="Albersmeier A."/>
            <person name="Kalinowski J."/>
            <person name="Ruckert C."/>
        </authorList>
    </citation>
    <scope>NUCLEOTIDE SEQUENCE</scope>
    <source>
        <strain evidence="10">JCM 3346</strain>
    </source>
</reference>
<reference evidence="10" key="2">
    <citation type="submission" date="2020-09" db="EMBL/GenBank/DDBJ databases">
        <authorList>
            <person name="Sun Q."/>
            <person name="Ohkuma M."/>
        </authorList>
    </citation>
    <scope>NUCLEOTIDE SEQUENCE</scope>
    <source>
        <strain evidence="10">JCM 3346</strain>
    </source>
</reference>
<feature type="transmembrane region" description="Helical" evidence="7">
    <location>
        <begin position="131"/>
        <end position="150"/>
    </location>
</feature>
<keyword evidence="6 7" id="KW-0472">Membrane</keyword>
<dbReference type="GO" id="GO:0016887">
    <property type="term" value="F:ATP hydrolysis activity"/>
    <property type="evidence" value="ECO:0007669"/>
    <property type="project" value="InterPro"/>
</dbReference>
<sequence>MIHRRLLRLAGLVPAQLALIAAITTLASGLALAQALLLAEALRRVVVADGAGAVLPIAAGLGLAGLRAATLWAREIATARSGGVIRTRLRDALIGRLADLGPAWAERTPAGESAVAVVDGVEGLDAYLSRYLPQLLVVAVVPVAIAVGLLQVSGPAATALLVAVVGAVVLPRFWDARLLRLGSARWREYERLAGAYVEAAQALPTLRIFGADARTADALAQRSHSLYRTTMRQLRVSLVEPGVSALALHLGTGLAVLAAAVGVATGDAAPIAAFVFLMCARECFRPIAELAGHWHAGYQGLNAVEGIERLMSARPAVADTGTRAEPARGRTRLRLREVSFRYANGLGVDGVSFELSGGETLGLTGPSGAGKSTIAKLLERRFDPASGVIELDGSPMPDFTLDALRASILVVGQETYLFHGTVSENLRLARPEATDEALRHAVHLADAAAFVDALPQGYDTVLDERAGRLSGGERQRLAIARGLVAARPVLVLDEATSALDAATEARVLDRIAAAGLETACLVIAHRASALARADRILRLDAGRMADPGPALDAARTLDGASR</sequence>
<dbReference type="Gene3D" id="3.40.50.300">
    <property type="entry name" value="P-loop containing nucleotide triphosphate hydrolases"/>
    <property type="match status" value="1"/>
</dbReference>
<evidence type="ECO:0000256" key="4">
    <source>
        <dbReference type="ARBA" id="ARBA00022840"/>
    </source>
</evidence>
<dbReference type="InterPro" id="IPR003439">
    <property type="entry name" value="ABC_transporter-like_ATP-bd"/>
</dbReference>
<evidence type="ECO:0000256" key="2">
    <source>
        <dbReference type="ARBA" id="ARBA00022692"/>
    </source>
</evidence>
<dbReference type="Pfam" id="PF00005">
    <property type="entry name" value="ABC_tran"/>
    <property type="match status" value="1"/>
</dbReference>
<organism evidence="10 11">
    <name type="scientific">Agromyces mediolanus</name>
    <name type="common">Corynebacterium mediolanum</name>
    <dbReference type="NCBI Taxonomy" id="41986"/>
    <lineage>
        <taxon>Bacteria</taxon>
        <taxon>Bacillati</taxon>
        <taxon>Actinomycetota</taxon>
        <taxon>Actinomycetes</taxon>
        <taxon>Micrococcales</taxon>
        <taxon>Microbacteriaceae</taxon>
        <taxon>Agromyces</taxon>
    </lineage>
</organism>
<evidence type="ECO:0000256" key="6">
    <source>
        <dbReference type="ARBA" id="ARBA00023136"/>
    </source>
</evidence>
<keyword evidence="4" id="KW-0067">ATP-binding</keyword>
<dbReference type="InterPro" id="IPR011527">
    <property type="entry name" value="ABC1_TM_dom"/>
</dbReference>
<name>A0A918F9L2_AGRME</name>
<evidence type="ECO:0000256" key="1">
    <source>
        <dbReference type="ARBA" id="ARBA00004651"/>
    </source>
</evidence>
<dbReference type="Pfam" id="PF00664">
    <property type="entry name" value="ABC_membrane"/>
    <property type="match status" value="1"/>
</dbReference>
<evidence type="ECO:0000259" key="8">
    <source>
        <dbReference type="PROSITE" id="PS50893"/>
    </source>
</evidence>
<dbReference type="PROSITE" id="PS50893">
    <property type="entry name" value="ABC_TRANSPORTER_2"/>
    <property type="match status" value="1"/>
</dbReference>
<dbReference type="InterPro" id="IPR039421">
    <property type="entry name" value="Type_1_exporter"/>
</dbReference>